<reference evidence="1" key="1">
    <citation type="submission" date="2022-07" db="EMBL/GenBank/DDBJ databases">
        <title>Genome Sequence of Leucocoprinus birnbaumii.</title>
        <authorList>
            <person name="Buettner E."/>
        </authorList>
    </citation>
    <scope>NUCLEOTIDE SEQUENCE</scope>
    <source>
        <strain evidence="1">VT141</strain>
    </source>
</reference>
<evidence type="ECO:0000313" key="2">
    <source>
        <dbReference type="Proteomes" id="UP001213000"/>
    </source>
</evidence>
<accession>A0AAD5VGJ1</accession>
<proteinExistence type="predicted"/>
<keyword evidence="2" id="KW-1185">Reference proteome</keyword>
<dbReference type="AlphaFoldDB" id="A0AAD5VGJ1"/>
<organism evidence="1 2">
    <name type="scientific">Leucocoprinus birnbaumii</name>
    <dbReference type="NCBI Taxonomy" id="56174"/>
    <lineage>
        <taxon>Eukaryota</taxon>
        <taxon>Fungi</taxon>
        <taxon>Dikarya</taxon>
        <taxon>Basidiomycota</taxon>
        <taxon>Agaricomycotina</taxon>
        <taxon>Agaricomycetes</taxon>
        <taxon>Agaricomycetidae</taxon>
        <taxon>Agaricales</taxon>
        <taxon>Agaricineae</taxon>
        <taxon>Agaricaceae</taxon>
        <taxon>Leucocoprinus</taxon>
    </lineage>
</organism>
<dbReference type="Proteomes" id="UP001213000">
    <property type="component" value="Unassembled WGS sequence"/>
</dbReference>
<dbReference type="EMBL" id="JANIEX010001415">
    <property type="protein sequence ID" value="KAJ3558179.1"/>
    <property type="molecule type" value="Genomic_DNA"/>
</dbReference>
<comment type="caution">
    <text evidence="1">The sequence shown here is derived from an EMBL/GenBank/DDBJ whole genome shotgun (WGS) entry which is preliminary data.</text>
</comment>
<evidence type="ECO:0000313" key="1">
    <source>
        <dbReference type="EMBL" id="KAJ3558179.1"/>
    </source>
</evidence>
<evidence type="ECO:0008006" key="3">
    <source>
        <dbReference type="Google" id="ProtNLM"/>
    </source>
</evidence>
<gene>
    <name evidence="1" type="ORF">NP233_g11557</name>
</gene>
<sequence>MCFSTTSSSPHHRQLEYPTYNASAREPIINLRHKNVVQSPIYILPPEILSLIFQFTCLPLDFSRRYPLGQEKPDKRLQFILGAVSAIWREITLSTPQLWTFVDLNVRTTTLECTLEILYTYFKRSGNLLMAIGLNFFPDPEGKHVFPTFPQHSQRIHQLHINNLPSNWTNILASSFENLRHLTAFDPFHDLLLDVPCSHLTLMHTTRPVVVHCATVTTLCLIRMHEDFCLKLLRECVNLIEFSCTNPQDSPTAAAEQISPLPKDPFELPHLKSFEWPVWNLSEFDRAMLQHIRMPALHTLYWVEEDIQALEASDPRITFYDHLPSKTLANLYLVSESSDVGVSSVFSDFICRVPSVSYLHATDHGGRVLNCLFERLTIIEELHERPIALPNLETISIYDSGPKPFRTVDFAGLIQMCKSSLCKRSFPVKRLSLLEIAIEPKREVAWPFRLRFEFLELVAKGLDVKITNTGVPVDWLPQVTSHIESS</sequence>
<name>A0AAD5VGJ1_9AGAR</name>
<protein>
    <recommendedName>
        <fullName evidence="3">F-box domain-containing protein</fullName>
    </recommendedName>
</protein>